<keyword evidence="4" id="KW-1185">Reference proteome</keyword>
<keyword evidence="2" id="KW-0812">Transmembrane</keyword>
<evidence type="ECO:0000313" key="3">
    <source>
        <dbReference type="EMBL" id="KAK3889354.1"/>
    </source>
</evidence>
<keyword evidence="2" id="KW-1133">Transmembrane helix</keyword>
<comment type="caution">
    <text evidence="3">The sequence shown here is derived from an EMBL/GenBank/DDBJ whole genome shotgun (WGS) entry which is preliminary data.</text>
</comment>
<proteinExistence type="predicted"/>
<feature type="region of interest" description="Disordered" evidence="1">
    <location>
        <begin position="117"/>
        <end position="136"/>
    </location>
</feature>
<dbReference type="AlphaFoldDB" id="A0AAE1GCT5"/>
<accession>A0AAE1GCT5</accession>
<keyword evidence="2" id="KW-0472">Membrane</keyword>
<feature type="transmembrane region" description="Helical" evidence="2">
    <location>
        <begin position="29"/>
        <end position="48"/>
    </location>
</feature>
<dbReference type="Proteomes" id="UP001286313">
    <property type="component" value="Unassembled WGS sequence"/>
</dbReference>
<evidence type="ECO:0000313" key="4">
    <source>
        <dbReference type="Proteomes" id="UP001286313"/>
    </source>
</evidence>
<name>A0AAE1GCT5_PETCI</name>
<organism evidence="3 4">
    <name type="scientific">Petrolisthes cinctipes</name>
    <name type="common">Flat porcelain crab</name>
    <dbReference type="NCBI Taxonomy" id="88211"/>
    <lineage>
        <taxon>Eukaryota</taxon>
        <taxon>Metazoa</taxon>
        <taxon>Ecdysozoa</taxon>
        <taxon>Arthropoda</taxon>
        <taxon>Crustacea</taxon>
        <taxon>Multicrustacea</taxon>
        <taxon>Malacostraca</taxon>
        <taxon>Eumalacostraca</taxon>
        <taxon>Eucarida</taxon>
        <taxon>Decapoda</taxon>
        <taxon>Pleocyemata</taxon>
        <taxon>Anomura</taxon>
        <taxon>Galatheoidea</taxon>
        <taxon>Porcellanidae</taxon>
        <taxon>Petrolisthes</taxon>
    </lineage>
</organism>
<evidence type="ECO:0000256" key="2">
    <source>
        <dbReference type="SAM" id="Phobius"/>
    </source>
</evidence>
<protein>
    <submittedName>
        <fullName evidence="3">Uncharacterized protein</fullName>
    </submittedName>
</protein>
<dbReference type="EMBL" id="JAWQEG010000494">
    <property type="protein sequence ID" value="KAK3889354.1"/>
    <property type="molecule type" value="Genomic_DNA"/>
</dbReference>
<gene>
    <name evidence="3" type="ORF">Pcinc_006641</name>
</gene>
<reference evidence="3" key="1">
    <citation type="submission" date="2023-10" db="EMBL/GenBank/DDBJ databases">
        <title>Genome assemblies of two species of porcelain crab, Petrolisthes cinctipes and Petrolisthes manimaculis (Anomura: Porcellanidae).</title>
        <authorList>
            <person name="Angst P."/>
        </authorList>
    </citation>
    <scope>NUCLEOTIDE SEQUENCE</scope>
    <source>
        <strain evidence="3">PB745_01</strain>
        <tissue evidence="3">Gill</tissue>
    </source>
</reference>
<sequence length="136" mass="14208">MKKPGPPGIPVHPADIIPGNHLNHYTVSLAAWLLAVCIYAILSTCYGYPTAPDRPTVGNSATLNESTSVKISTGQPSVPGLSMQTHAPLAVSCKGSAVDTQPQGDVRWPDATHHTLPAHISSQAPTLSPDLSTRAI</sequence>
<feature type="compositionally biased region" description="Polar residues" evidence="1">
    <location>
        <begin position="120"/>
        <end position="136"/>
    </location>
</feature>
<evidence type="ECO:0000256" key="1">
    <source>
        <dbReference type="SAM" id="MobiDB-lite"/>
    </source>
</evidence>